<protein>
    <recommendedName>
        <fullName evidence="4">DUF817 domain-containing protein</fullName>
    </recommendedName>
</protein>
<reference evidence="2 3" key="1">
    <citation type="submission" date="2019-07" db="EMBL/GenBank/DDBJ databases">
        <title>Whole genome shotgun sequence of Meiothermus hypogaeus NBRC 106114.</title>
        <authorList>
            <person name="Hosoyama A."/>
            <person name="Uohara A."/>
            <person name="Ohji S."/>
            <person name="Ichikawa N."/>
        </authorList>
    </citation>
    <scope>NUCLEOTIDE SEQUENCE [LARGE SCALE GENOMIC DNA]</scope>
    <source>
        <strain evidence="2 3">NBRC 106114</strain>
    </source>
</reference>
<feature type="transmembrane region" description="Helical" evidence="1">
    <location>
        <begin position="108"/>
        <end position="127"/>
    </location>
</feature>
<feature type="transmembrane region" description="Helical" evidence="1">
    <location>
        <begin position="17"/>
        <end position="37"/>
    </location>
</feature>
<gene>
    <name evidence="2" type="ORF">MHY01S_09650</name>
</gene>
<evidence type="ECO:0008006" key="4">
    <source>
        <dbReference type="Google" id="ProtNLM"/>
    </source>
</evidence>
<feature type="transmembrane region" description="Helical" evidence="1">
    <location>
        <begin position="49"/>
        <end position="67"/>
    </location>
</feature>
<dbReference type="EMBL" id="BJXL01000021">
    <property type="protein sequence ID" value="GEM82799.1"/>
    <property type="molecule type" value="Genomic_DNA"/>
</dbReference>
<feature type="transmembrane region" description="Helical" evidence="1">
    <location>
        <begin position="139"/>
        <end position="155"/>
    </location>
</feature>
<dbReference type="Pfam" id="PF05675">
    <property type="entry name" value="DUF817"/>
    <property type="match status" value="1"/>
</dbReference>
<accession>A0A511QZJ8</accession>
<keyword evidence="1" id="KW-1133">Transmembrane helix</keyword>
<feature type="transmembrane region" description="Helical" evidence="1">
    <location>
        <begin position="161"/>
        <end position="179"/>
    </location>
</feature>
<dbReference type="RefSeq" id="WP_119339537.1">
    <property type="nucleotide sequence ID" value="NZ_BJXL01000021.1"/>
</dbReference>
<keyword evidence="1" id="KW-0472">Membrane</keyword>
<comment type="caution">
    <text evidence="2">The sequence shown here is derived from an EMBL/GenBank/DDBJ whole genome shotgun (WGS) entry which is preliminary data.</text>
</comment>
<organism evidence="2 3">
    <name type="scientific">Meiothermus hypogaeus NBRC 106114</name>
    <dbReference type="NCBI Taxonomy" id="1227553"/>
    <lineage>
        <taxon>Bacteria</taxon>
        <taxon>Thermotogati</taxon>
        <taxon>Deinococcota</taxon>
        <taxon>Deinococci</taxon>
        <taxon>Thermales</taxon>
        <taxon>Thermaceae</taxon>
        <taxon>Meiothermus</taxon>
    </lineage>
</organism>
<dbReference type="Proteomes" id="UP000321197">
    <property type="component" value="Unassembled WGS sequence"/>
</dbReference>
<proteinExistence type="predicted"/>
<dbReference type="InterPro" id="IPR008535">
    <property type="entry name" value="DUF817"/>
</dbReference>
<dbReference type="OrthoDB" id="1550598at2"/>
<evidence type="ECO:0000313" key="2">
    <source>
        <dbReference type="EMBL" id="GEM82799.1"/>
    </source>
</evidence>
<feature type="transmembrane region" description="Helical" evidence="1">
    <location>
        <begin position="242"/>
        <end position="264"/>
    </location>
</feature>
<dbReference type="PIRSF" id="PIRSF009141">
    <property type="entry name" value="UCP009141"/>
    <property type="match status" value="1"/>
</dbReference>
<evidence type="ECO:0000256" key="1">
    <source>
        <dbReference type="SAM" id="Phobius"/>
    </source>
</evidence>
<evidence type="ECO:0000313" key="3">
    <source>
        <dbReference type="Proteomes" id="UP000321197"/>
    </source>
</evidence>
<dbReference type="AlphaFoldDB" id="A0A511QZJ8"/>
<sequence>MQPTFSFPKAWNLLLNFVYQEAASCFFPGLILLLLLLTSFMEIPGLPRYDFLLLCCILIQIWMVWGLKVETVDELKTITLFHAIAMAMEIYKVNLGSWAYPGEAYTKLLGVPLFAGFMYAAVASYITQAWRRLQLRIENFPPSWVNWLFVVLIYGNFYTNAVFYDIRWLIIAGLFVAYWRTRIYFSLSTQPFKRPDPALAPVQAFWLPLKLAFLLVATFIWIAENIGTYLGAWQYPSQADGWQMVSVSKLTSWALLFIVSFVLVAQLKRIKAQRTGLERF</sequence>
<name>A0A511QZJ8_9DEIN</name>
<keyword evidence="1" id="KW-0812">Transmembrane</keyword>
<feature type="transmembrane region" description="Helical" evidence="1">
    <location>
        <begin position="199"/>
        <end position="222"/>
    </location>
</feature>